<dbReference type="EMBL" id="JANBUP010000257">
    <property type="protein sequence ID" value="KAJ2812264.1"/>
    <property type="molecule type" value="Genomic_DNA"/>
</dbReference>
<proteinExistence type="predicted"/>
<evidence type="ECO:0000313" key="1">
    <source>
        <dbReference type="EMBL" id="KAJ2812264.1"/>
    </source>
</evidence>
<accession>A0ACC1LPA4</accession>
<evidence type="ECO:0000313" key="2">
    <source>
        <dbReference type="Proteomes" id="UP001140096"/>
    </source>
</evidence>
<organism evidence="1 2">
    <name type="scientific">Coemansia furcata</name>
    <dbReference type="NCBI Taxonomy" id="417177"/>
    <lineage>
        <taxon>Eukaryota</taxon>
        <taxon>Fungi</taxon>
        <taxon>Fungi incertae sedis</taxon>
        <taxon>Zoopagomycota</taxon>
        <taxon>Kickxellomycotina</taxon>
        <taxon>Kickxellomycetes</taxon>
        <taxon>Kickxellales</taxon>
        <taxon>Kickxellaceae</taxon>
        <taxon>Coemansia</taxon>
    </lineage>
</organism>
<reference evidence="1" key="1">
    <citation type="submission" date="2022-07" db="EMBL/GenBank/DDBJ databases">
        <title>Phylogenomic reconstructions and comparative analyses of Kickxellomycotina fungi.</title>
        <authorList>
            <person name="Reynolds N.K."/>
            <person name="Stajich J.E."/>
            <person name="Barry K."/>
            <person name="Grigoriev I.V."/>
            <person name="Crous P."/>
            <person name="Smith M.E."/>
        </authorList>
    </citation>
    <scope>NUCLEOTIDE SEQUENCE</scope>
    <source>
        <strain evidence="1">CBS 102833</strain>
    </source>
</reference>
<keyword evidence="2" id="KW-1185">Reference proteome</keyword>
<protein>
    <submittedName>
        <fullName evidence="1">Uncharacterized protein</fullName>
    </submittedName>
</protein>
<name>A0ACC1LPA4_9FUNG</name>
<comment type="caution">
    <text evidence="1">The sequence shown here is derived from an EMBL/GenBank/DDBJ whole genome shotgun (WGS) entry which is preliminary data.</text>
</comment>
<gene>
    <name evidence="1" type="ORF">H4S07_001518</name>
</gene>
<dbReference type="Proteomes" id="UP001140096">
    <property type="component" value="Unassembled WGS sequence"/>
</dbReference>
<sequence length="596" mass="63796">MVVLNNKRLQKDVGTLILSPLSNVELGPPLNGGYICIKHIPDDASESSLYDLLRPSGPLYSCSFPTTASGQRKGMAHACYIDLSYANAAIEQLNFSEYQGNTISMQLSRPPRQSRTSTSGSSHSRDANGAPKPSVTAPSAQTQQPRSSSQAIEGETRVGDHTALVPQTFTSPHAPSPASAISGTLQQPQQQTVRGATSPTGVTDGPGSGLGGVIVPGKLFVTNLHPTVSHKELFALFKKYGYIQSARVSIDPATKKSRGHAIVQFSDPTAALDALKECQGADIKGRKITMYQYEHVNKNMPPSLSPQAASPVSEHDASLASNVPLLSTAVSEPAAEWATGPSVMAIQANSVPFPRSNSVASSHPADPLLDPVMMRNLSDTSRNEILAQKLISAIASNPAIDVRDASRVVSSFIKRPFEDVFALLSDPGLLASEWDLEQRSSLLMPYSSSTGPSTGQGSPPTRQSASPSSPAVRDSTMGVLSSHLYKTSISDNYGSDDHPETSITDGGGIRVQDYNTETEEYIELLLSKPDNERKKKLGSKLFPLIKGMGYKESTKLTVWILDHMSHDVRTMAYTLNDSAKLRDIVNEAQQALGVSK</sequence>